<name>A0A0E9UFZ6_ANGAN</name>
<evidence type="ECO:0000313" key="1">
    <source>
        <dbReference type="EMBL" id="JAH63843.1"/>
    </source>
</evidence>
<organism evidence="1">
    <name type="scientific">Anguilla anguilla</name>
    <name type="common">European freshwater eel</name>
    <name type="synonym">Muraena anguilla</name>
    <dbReference type="NCBI Taxonomy" id="7936"/>
    <lineage>
        <taxon>Eukaryota</taxon>
        <taxon>Metazoa</taxon>
        <taxon>Chordata</taxon>
        <taxon>Craniata</taxon>
        <taxon>Vertebrata</taxon>
        <taxon>Euteleostomi</taxon>
        <taxon>Actinopterygii</taxon>
        <taxon>Neopterygii</taxon>
        <taxon>Teleostei</taxon>
        <taxon>Anguilliformes</taxon>
        <taxon>Anguillidae</taxon>
        <taxon>Anguilla</taxon>
    </lineage>
</organism>
<proteinExistence type="predicted"/>
<reference evidence="1" key="2">
    <citation type="journal article" date="2015" name="Fish Shellfish Immunol.">
        <title>Early steps in the European eel (Anguilla anguilla)-Vibrio vulnificus interaction in the gills: Role of the RtxA13 toxin.</title>
        <authorList>
            <person name="Callol A."/>
            <person name="Pajuelo D."/>
            <person name="Ebbesson L."/>
            <person name="Teles M."/>
            <person name="MacKenzie S."/>
            <person name="Amaro C."/>
        </authorList>
    </citation>
    <scope>NUCLEOTIDE SEQUENCE</scope>
</reference>
<protein>
    <submittedName>
        <fullName evidence="1">Uncharacterized protein</fullName>
    </submittedName>
</protein>
<dbReference type="EMBL" id="GBXM01044734">
    <property type="protein sequence ID" value="JAH63843.1"/>
    <property type="molecule type" value="Transcribed_RNA"/>
</dbReference>
<reference evidence="1" key="1">
    <citation type="submission" date="2014-11" db="EMBL/GenBank/DDBJ databases">
        <authorList>
            <person name="Amaro Gonzalez C."/>
        </authorList>
    </citation>
    <scope>NUCLEOTIDE SEQUENCE</scope>
</reference>
<sequence length="24" mass="2828">MLKSTLFHFRVCYNSVVKLRPSSD</sequence>
<dbReference type="AlphaFoldDB" id="A0A0E9UFZ6"/>
<accession>A0A0E9UFZ6</accession>